<sequence length="104" mass="10105">MAKNYVQDGGTIVLIAPAGGVVSGGVVVINDLVVVSLADAAAGDPFSACTDGVWSVPCTAGLKTGVAVGWLTDKLVAAATASAVAAGKLVTDEAGGYADLRLSN</sequence>
<organism evidence="1 2">
    <name type="scientific">Oceanisphaera sediminis</name>
    <dbReference type="NCBI Taxonomy" id="981381"/>
    <lineage>
        <taxon>Bacteria</taxon>
        <taxon>Pseudomonadati</taxon>
        <taxon>Pseudomonadota</taxon>
        <taxon>Gammaproteobacteria</taxon>
        <taxon>Aeromonadales</taxon>
        <taxon>Aeromonadaceae</taxon>
        <taxon>Oceanisphaera</taxon>
    </lineage>
</organism>
<dbReference type="PIRSF" id="PIRSF030771">
    <property type="entry name" value="UCP030771"/>
    <property type="match status" value="1"/>
</dbReference>
<comment type="caution">
    <text evidence="1">The sequence shown here is derived from an EMBL/GenBank/DDBJ whole genome shotgun (WGS) entry which is preliminary data.</text>
</comment>
<dbReference type="InterPro" id="IPR011231">
    <property type="entry name" value="Phage_VT1-Sakai_H0018"/>
</dbReference>
<evidence type="ECO:0008006" key="3">
    <source>
        <dbReference type="Google" id="ProtNLM"/>
    </source>
</evidence>
<accession>A0ABP7DGL9</accession>
<keyword evidence="2" id="KW-1185">Reference proteome</keyword>
<proteinExistence type="predicted"/>
<protein>
    <recommendedName>
        <fullName evidence="3">DUF2190 family protein</fullName>
    </recommendedName>
</protein>
<dbReference type="RefSeq" id="WP_344962813.1">
    <property type="nucleotide sequence ID" value="NZ_BAABDS010000010.1"/>
</dbReference>
<gene>
    <name evidence="1" type="ORF">GCM10022421_08910</name>
</gene>
<dbReference type="Pfam" id="PF09956">
    <property type="entry name" value="Phage_cement_2"/>
    <property type="match status" value="1"/>
</dbReference>
<dbReference type="Proteomes" id="UP001501479">
    <property type="component" value="Unassembled WGS sequence"/>
</dbReference>
<name>A0ABP7DGL9_9GAMM</name>
<reference evidence="2" key="1">
    <citation type="journal article" date="2019" name="Int. J. Syst. Evol. Microbiol.">
        <title>The Global Catalogue of Microorganisms (GCM) 10K type strain sequencing project: providing services to taxonomists for standard genome sequencing and annotation.</title>
        <authorList>
            <consortium name="The Broad Institute Genomics Platform"/>
            <consortium name="The Broad Institute Genome Sequencing Center for Infectious Disease"/>
            <person name="Wu L."/>
            <person name="Ma J."/>
        </authorList>
    </citation>
    <scope>NUCLEOTIDE SEQUENCE [LARGE SCALE GENOMIC DNA]</scope>
    <source>
        <strain evidence="2">JCM 17329</strain>
    </source>
</reference>
<evidence type="ECO:0000313" key="2">
    <source>
        <dbReference type="Proteomes" id="UP001501479"/>
    </source>
</evidence>
<dbReference type="EMBL" id="BAABDS010000010">
    <property type="protein sequence ID" value="GAA3704305.1"/>
    <property type="molecule type" value="Genomic_DNA"/>
</dbReference>
<evidence type="ECO:0000313" key="1">
    <source>
        <dbReference type="EMBL" id="GAA3704305.1"/>
    </source>
</evidence>